<evidence type="ECO:0000256" key="1">
    <source>
        <dbReference type="ARBA" id="ARBA00010879"/>
    </source>
</evidence>
<dbReference type="Gene3D" id="3.10.10.10">
    <property type="entry name" value="HIV Type 1 Reverse Transcriptase, subunit A, domain 1"/>
    <property type="match status" value="1"/>
</dbReference>
<gene>
    <name evidence="4" type="ORF">SKAU_G00412090</name>
</gene>
<evidence type="ECO:0000256" key="2">
    <source>
        <dbReference type="ARBA" id="ARBA00012180"/>
    </source>
</evidence>
<dbReference type="InterPro" id="IPR053134">
    <property type="entry name" value="RNA-dir_DNA_polymerase"/>
</dbReference>
<keyword evidence="5" id="KW-1185">Reference proteome</keyword>
<accession>A0A9Q1E7X9</accession>
<name>A0A9Q1E7X9_SYNKA</name>
<organism evidence="4 5">
    <name type="scientific">Synaphobranchus kaupii</name>
    <name type="common">Kaup's arrowtooth eel</name>
    <dbReference type="NCBI Taxonomy" id="118154"/>
    <lineage>
        <taxon>Eukaryota</taxon>
        <taxon>Metazoa</taxon>
        <taxon>Chordata</taxon>
        <taxon>Craniata</taxon>
        <taxon>Vertebrata</taxon>
        <taxon>Euteleostomi</taxon>
        <taxon>Actinopterygii</taxon>
        <taxon>Neopterygii</taxon>
        <taxon>Teleostei</taxon>
        <taxon>Anguilliformes</taxon>
        <taxon>Synaphobranchidae</taxon>
        <taxon>Synaphobranchus</taxon>
    </lineage>
</organism>
<reference evidence="4" key="1">
    <citation type="journal article" date="2023" name="Science">
        <title>Genome structures resolve the early diversification of teleost fishes.</title>
        <authorList>
            <person name="Parey E."/>
            <person name="Louis A."/>
            <person name="Montfort J."/>
            <person name="Bouchez O."/>
            <person name="Roques C."/>
            <person name="Iampietro C."/>
            <person name="Lluch J."/>
            <person name="Castinel A."/>
            <person name="Donnadieu C."/>
            <person name="Desvignes T."/>
            <person name="Floi Bucao C."/>
            <person name="Jouanno E."/>
            <person name="Wen M."/>
            <person name="Mejri S."/>
            <person name="Dirks R."/>
            <person name="Jansen H."/>
            <person name="Henkel C."/>
            <person name="Chen W.J."/>
            <person name="Zahm M."/>
            <person name="Cabau C."/>
            <person name="Klopp C."/>
            <person name="Thompson A.W."/>
            <person name="Robinson-Rechavi M."/>
            <person name="Braasch I."/>
            <person name="Lecointre G."/>
            <person name="Bobe J."/>
            <person name="Postlethwait J.H."/>
            <person name="Berthelot C."/>
            <person name="Roest Crollius H."/>
            <person name="Guiguen Y."/>
        </authorList>
    </citation>
    <scope>NUCLEOTIDE SEQUENCE</scope>
    <source>
        <strain evidence="4">WJC10195</strain>
    </source>
</reference>
<dbReference type="InterPro" id="IPR043502">
    <property type="entry name" value="DNA/RNA_pol_sf"/>
</dbReference>
<comment type="caution">
    <text evidence="4">The sequence shown here is derived from an EMBL/GenBank/DDBJ whole genome shotgun (WGS) entry which is preliminary data.</text>
</comment>
<dbReference type="PANTHER" id="PTHR24559">
    <property type="entry name" value="TRANSPOSON TY3-I GAG-POL POLYPROTEIN"/>
    <property type="match status" value="1"/>
</dbReference>
<dbReference type="EC" id="3.1.26.4" evidence="2"/>
<dbReference type="SUPFAM" id="SSF56672">
    <property type="entry name" value="DNA/RNA polymerases"/>
    <property type="match status" value="1"/>
</dbReference>
<dbReference type="EMBL" id="JAINUF010000022">
    <property type="protein sequence ID" value="KAJ8333890.1"/>
    <property type="molecule type" value="Genomic_DNA"/>
</dbReference>
<proteinExistence type="inferred from homology"/>
<dbReference type="InterPro" id="IPR043128">
    <property type="entry name" value="Rev_trsase/Diguanyl_cyclase"/>
</dbReference>
<dbReference type="AlphaFoldDB" id="A0A9Q1E7X9"/>
<dbReference type="InterPro" id="IPR000477">
    <property type="entry name" value="RT_dom"/>
</dbReference>
<dbReference type="PROSITE" id="PS51257">
    <property type="entry name" value="PROKAR_LIPOPROTEIN"/>
    <property type="match status" value="1"/>
</dbReference>
<dbReference type="Pfam" id="PF00078">
    <property type="entry name" value="RVT_1"/>
    <property type="match status" value="1"/>
</dbReference>
<evidence type="ECO:0000313" key="5">
    <source>
        <dbReference type="Proteomes" id="UP001152622"/>
    </source>
</evidence>
<evidence type="ECO:0000313" key="4">
    <source>
        <dbReference type="EMBL" id="KAJ8333890.1"/>
    </source>
</evidence>
<protein>
    <recommendedName>
        <fullName evidence="2">ribonuclease H</fullName>
        <ecNumber evidence="2">3.1.26.4</ecNumber>
    </recommendedName>
</protein>
<evidence type="ECO:0000259" key="3">
    <source>
        <dbReference type="Pfam" id="PF00078"/>
    </source>
</evidence>
<comment type="similarity">
    <text evidence="1">Belongs to the beta type-B retroviral polymerase family. HERV class-II K(HML-2) pol subfamily.</text>
</comment>
<dbReference type="CDD" id="cd01647">
    <property type="entry name" value="RT_LTR"/>
    <property type="match status" value="1"/>
</dbReference>
<dbReference type="PANTHER" id="PTHR24559:SF444">
    <property type="entry name" value="REVERSE TRANSCRIPTASE DOMAIN-CONTAINING PROTEIN"/>
    <property type="match status" value="1"/>
</dbReference>
<dbReference type="Gene3D" id="3.30.70.270">
    <property type="match status" value="1"/>
</dbReference>
<feature type="domain" description="Reverse transcriptase" evidence="3">
    <location>
        <begin position="106"/>
        <end position="175"/>
    </location>
</feature>
<dbReference type="OrthoDB" id="6761011at2759"/>
<dbReference type="GO" id="GO:0004523">
    <property type="term" value="F:RNA-DNA hybrid ribonuclease activity"/>
    <property type="evidence" value="ECO:0007669"/>
    <property type="project" value="UniProtKB-EC"/>
</dbReference>
<sequence>MGVRDHGSQETRTGWRRRGTVSLWVGAPHGAGACPNPYPAATPSQCTLTHVTRHGINTGEAVPIRQRPHLLPLSLRAEVEGNIKEMAAAGVIRPSESPWAFRAVLVRKKDGSLRFCVDYRRLNAFAKRDSYPLPHIDNTLDSLGGSTWFSLLDLRSGYWQVPLTEAARPKTAFTMWRALW</sequence>
<dbReference type="Proteomes" id="UP001152622">
    <property type="component" value="Chromosome 22"/>
</dbReference>